<accession>A0A6J6P325</accession>
<protein>
    <submittedName>
        <fullName evidence="2">Unannotated protein</fullName>
    </submittedName>
</protein>
<sequence length="93" mass="10127">MGRTQGEHALVDELLHLRVEAQSTVTNGEMNPRKTGIELSAEERNGAGALGWVLGKQFGDEVVDATLFGGQHRFGNGHIATAPRSRQAFSERR</sequence>
<feature type="region of interest" description="Disordered" evidence="1">
    <location>
        <begin position="73"/>
        <end position="93"/>
    </location>
</feature>
<gene>
    <name evidence="2" type="ORF">UFOPK2366_00765</name>
</gene>
<name>A0A6J6P325_9ZZZZ</name>
<organism evidence="2">
    <name type="scientific">freshwater metagenome</name>
    <dbReference type="NCBI Taxonomy" id="449393"/>
    <lineage>
        <taxon>unclassified sequences</taxon>
        <taxon>metagenomes</taxon>
        <taxon>ecological metagenomes</taxon>
    </lineage>
</organism>
<evidence type="ECO:0000256" key="1">
    <source>
        <dbReference type="SAM" id="MobiDB-lite"/>
    </source>
</evidence>
<evidence type="ECO:0000313" key="2">
    <source>
        <dbReference type="EMBL" id="CAB4691128.1"/>
    </source>
</evidence>
<proteinExistence type="predicted"/>
<dbReference type="AlphaFoldDB" id="A0A6J6P325"/>
<dbReference type="EMBL" id="CAEZXM010000121">
    <property type="protein sequence ID" value="CAB4691128.1"/>
    <property type="molecule type" value="Genomic_DNA"/>
</dbReference>
<reference evidence="2" key="1">
    <citation type="submission" date="2020-05" db="EMBL/GenBank/DDBJ databases">
        <authorList>
            <person name="Chiriac C."/>
            <person name="Salcher M."/>
            <person name="Ghai R."/>
            <person name="Kavagutti S V."/>
        </authorList>
    </citation>
    <scope>NUCLEOTIDE SEQUENCE</scope>
</reference>